<dbReference type="InterPro" id="IPR000242">
    <property type="entry name" value="PTP_cat"/>
</dbReference>
<name>S5DSU4_9VIRU</name>
<evidence type="ECO:0000313" key="4">
    <source>
        <dbReference type="EMBL" id="AGQ20105.1"/>
    </source>
</evidence>
<dbReference type="SUPFAM" id="SSF52799">
    <property type="entry name" value="(Phosphotyrosine protein) phosphatases II"/>
    <property type="match status" value="1"/>
</dbReference>
<dbReference type="Pfam" id="PF00102">
    <property type="entry name" value="Y_phosphatase"/>
    <property type="match status" value="1"/>
</dbReference>
<dbReference type="PRINTS" id="PR00700">
    <property type="entry name" value="PRTYPHPHTASE"/>
</dbReference>
<dbReference type="PANTHER" id="PTHR19134:SF449">
    <property type="entry name" value="TYROSINE-PROTEIN PHOSPHATASE 1"/>
    <property type="match status" value="1"/>
</dbReference>
<dbReference type="PANTHER" id="PTHR19134">
    <property type="entry name" value="RECEPTOR-TYPE TYROSINE-PROTEIN PHOSPHATASE"/>
    <property type="match status" value="1"/>
</dbReference>
<feature type="domain" description="Tyrosine specific protein phosphatases" evidence="3">
    <location>
        <begin position="1"/>
        <end position="70"/>
    </location>
</feature>
<comment type="similarity">
    <text evidence="1">Belongs to the protein-tyrosine phosphatase family.</text>
</comment>
<proteinExistence type="inferred from homology"/>
<evidence type="ECO:0000256" key="1">
    <source>
        <dbReference type="ARBA" id="ARBA00009580"/>
    </source>
</evidence>
<dbReference type="InterPro" id="IPR003595">
    <property type="entry name" value="Tyr_Pase_cat"/>
</dbReference>
<sequence>MSKCNCDFRPGPHGPIVVHGSTGVGRTGTFCAINICIDLWQNEQRLNVPGVLKHVRKMRHSSVTNYGQYKFIWTVLNAVISLSESNILVFT</sequence>
<dbReference type="Gene3D" id="3.90.190.10">
    <property type="entry name" value="Protein tyrosine phosphatase superfamily"/>
    <property type="match status" value="1"/>
</dbReference>
<evidence type="ECO:0000259" key="3">
    <source>
        <dbReference type="PROSITE" id="PS50056"/>
    </source>
</evidence>
<accession>S5DSU4</accession>
<protein>
    <submittedName>
        <fullName evidence="4">AsIV-cont00002-ORF1</fullName>
    </submittedName>
</protein>
<feature type="domain" description="Tyrosine-protein phosphatase" evidence="2">
    <location>
        <begin position="13"/>
        <end position="79"/>
    </location>
</feature>
<dbReference type="InterPro" id="IPR050348">
    <property type="entry name" value="Protein-Tyr_Phosphatase"/>
</dbReference>
<organism evidence="4">
    <name type="scientific">Apophua simplicipes ichnovirus</name>
    <dbReference type="NCBI Taxonomy" id="1329648"/>
    <lineage>
        <taxon>Viruses</taxon>
        <taxon>Viruses incertae sedis</taxon>
        <taxon>Polydnaviriformidae</taxon>
        <taxon>Ichnoviriform</taxon>
    </lineage>
</organism>
<dbReference type="GO" id="GO:0004725">
    <property type="term" value="F:protein tyrosine phosphatase activity"/>
    <property type="evidence" value="ECO:0007669"/>
    <property type="project" value="InterPro"/>
</dbReference>
<dbReference type="PROSITE" id="PS50055">
    <property type="entry name" value="TYR_PHOSPHATASE_PTP"/>
    <property type="match status" value="1"/>
</dbReference>
<dbReference type="InterPro" id="IPR000387">
    <property type="entry name" value="Tyr_Pase_dom"/>
</dbReference>
<dbReference type="PROSITE" id="PS50056">
    <property type="entry name" value="TYR_PHOSPHATASE_2"/>
    <property type="match status" value="1"/>
</dbReference>
<dbReference type="SMART" id="SM00404">
    <property type="entry name" value="PTPc_motif"/>
    <property type="match status" value="1"/>
</dbReference>
<evidence type="ECO:0000259" key="2">
    <source>
        <dbReference type="PROSITE" id="PS50055"/>
    </source>
</evidence>
<reference evidence="4" key="1">
    <citation type="journal article" date="2013" name="J. Gen. Virol.">
        <title>Ultrastructural and genomic characterization of a second banchine polydnavirus confirms the existence of shared features within this ichnovirus lineage.</title>
        <authorList>
            <person name="Djoumad A."/>
            <person name="Stoltz D."/>
            <person name="Beliveau C."/>
            <person name="Boyle B."/>
            <person name="Kuhn L."/>
            <person name="Cusson M."/>
        </authorList>
    </citation>
    <scope>NUCLEOTIDE SEQUENCE</scope>
</reference>
<dbReference type="EMBL" id="KC752208">
    <property type="protein sequence ID" value="AGQ20105.1"/>
    <property type="molecule type" value="Genomic_DNA"/>
</dbReference>
<dbReference type="InterPro" id="IPR029021">
    <property type="entry name" value="Prot-tyrosine_phosphatase-like"/>
</dbReference>